<keyword evidence="2" id="KW-1185">Reference proteome</keyword>
<dbReference type="Proteomes" id="UP001144471">
    <property type="component" value="Unassembled WGS sequence"/>
</dbReference>
<reference evidence="1" key="1">
    <citation type="submission" date="2022-12" db="EMBL/GenBank/DDBJ databases">
        <title>Reference genome sequencing for broad-spectrum identification of bacterial and archaeal isolates by mass spectrometry.</title>
        <authorList>
            <person name="Sekiguchi Y."/>
            <person name="Tourlousse D.M."/>
        </authorList>
    </citation>
    <scope>NUCLEOTIDE SEQUENCE</scope>
    <source>
        <strain evidence="1">10succ1</strain>
    </source>
</reference>
<dbReference type="RefSeq" id="WP_281837711.1">
    <property type="nucleotide sequence ID" value="NZ_BSDY01000032.1"/>
</dbReference>
<sequence>MELEYAYIKDLEMALRYAVKAVEKELEICGETKDSTQEEVLKKRLDKFNFLLTKLLKENKV</sequence>
<dbReference type="AlphaFoldDB" id="A0A9W6LP50"/>
<accession>A0A9W6LP50</accession>
<name>A0A9W6LP50_9FUSO</name>
<comment type="caution">
    <text evidence="1">The sequence shown here is derived from an EMBL/GenBank/DDBJ whole genome shotgun (WGS) entry which is preliminary data.</text>
</comment>
<evidence type="ECO:0000313" key="2">
    <source>
        <dbReference type="Proteomes" id="UP001144471"/>
    </source>
</evidence>
<proteinExistence type="predicted"/>
<dbReference type="EMBL" id="BSDY01000032">
    <property type="protein sequence ID" value="GLI58036.1"/>
    <property type="molecule type" value="Genomic_DNA"/>
</dbReference>
<gene>
    <name evidence="1" type="ORF">PM10SUCC1_35500</name>
</gene>
<evidence type="ECO:0000313" key="1">
    <source>
        <dbReference type="EMBL" id="GLI58036.1"/>
    </source>
</evidence>
<organism evidence="1 2">
    <name type="scientific">Propionigenium maris DSM 9537</name>
    <dbReference type="NCBI Taxonomy" id="1123000"/>
    <lineage>
        <taxon>Bacteria</taxon>
        <taxon>Fusobacteriati</taxon>
        <taxon>Fusobacteriota</taxon>
        <taxon>Fusobacteriia</taxon>
        <taxon>Fusobacteriales</taxon>
        <taxon>Fusobacteriaceae</taxon>
        <taxon>Propionigenium</taxon>
    </lineage>
</organism>
<protein>
    <submittedName>
        <fullName evidence="1">Uncharacterized protein</fullName>
    </submittedName>
</protein>